<accession>A0A839JWY2</accession>
<dbReference type="Proteomes" id="UP000574276">
    <property type="component" value="Unassembled WGS sequence"/>
</dbReference>
<organism evidence="12 13">
    <name type="scientific">Variimorphobacter saccharofermentans</name>
    <dbReference type="NCBI Taxonomy" id="2755051"/>
    <lineage>
        <taxon>Bacteria</taxon>
        <taxon>Bacillati</taxon>
        <taxon>Bacillota</taxon>
        <taxon>Clostridia</taxon>
        <taxon>Lachnospirales</taxon>
        <taxon>Lachnospiraceae</taxon>
        <taxon>Variimorphobacter</taxon>
    </lineage>
</organism>
<dbReference type="EC" id="3.2.1.73" evidence="3"/>
<dbReference type="InterPro" id="IPR013320">
    <property type="entry name" value="ConA-like_dom_sf"/>
</dbReference>
<keyword evidence="5 12" id="KW-0378">Hydrolase</keyword>
<reference evidence="12 13" key="1">
    <citation type="submission" date="2020-07" db="EMBL/GenBank/DDBJ databases">
        <title>Characterization and genome sequencing of isolate MD1, a novel member within the family Lachnospiraceae.</title>
        <authorList>
            <person name="Rettenmaier R."/>
            <person name="Di Bello L."/>
            <person name="Zinser C."/>
            <person name="Scheitz K."/>
            <person name="Liebl W."/>
            <person name="Zverlov V."/>
        </authorList>
    </citation>
    <scope>NUCLEOTIDE SEQUENCE [LARGE SCALE GENOMIC DNA]</scope>
    <source>
        <strain evidence="12 13">MD1</strain>
    </source>
</reference>
<dbReference type="Pfam" id="PF00722">
    <property type="entry name" value="Glyco_hydro_16"/>
    <property type="match status" value="1"/>
</dbReference>
<evidence type="ECO:0000256" key="6">
    <source>
        <dbReference type="ARBA" id="ARBA00023295"/>
    </source>
</evidence>
<feature type="domain" description="GH16" evidence="11">
    <location>
        <begin position="1"/>
        <end position="198"/>
    </location>
</feature>
<dbReference type="GO" id="GO:0005975">
    <property type="term" value="P:carbohydrate metabolic process"/>
    <property type="evidence" value="ECO:0007669"/>
    <property type="project" value="InterPro"/>
</dbReference>
<evidence type="ECO:0000256" key="7">
    <source>
        <dbReference type="ARBA" id="ARBA00029722"/>
    </source>
</evidence>
<evidence type="ECO:0000313" key="12">
    <source>
        <dbReference type="EMBL" id="MBB2181906.1"/>
    </source>
</evidence>
<keyword evidence="6" id="KW-0326">Glycosidase</keyword>
<proteinExistence type="inferred from homology"/>
<evidence type="ECO:0000256" key="9">
    <source>
        <dbReference type="ARBA" id="ARBA00031665"/>
    </source>
</evidence>
<dbReference type="PROSITE" id="PS51762">
    <property type="entry name" value="GH16_2"/>
    <property type="match status" value="1"/>
</dbReference>
<feature type="active site" description="Nucleophile" evidence="10">
    <location>
        <position position="90"/>
    </location>
</feature>
<dbReference type="PRINTS" id="PR00737">
    <property type="entry name" value="GLHYDRLASE16"/>
</dbReference>
<evidence type="ECO:0000256" key="8">
    <source>
        <dbReference type="ARBA" id="ARBA00029771"/>
    </source>
</evidence>
<dbReference type="NCBIfam" id="NF047856">
    <property type="entry name" value="BGlucanaseBglS"/>
    <property type="match status" value="1"/>
</dbReference>
<keyword evidence="13" id="KW-1185">Reference proteome</keyword>
<evidence type="ECO:0000256" key="1">
    <source>
        <dbReference type="ARBA" id="ARBA00000481"/>
    </source>
</evidence>
<sequence>MQKADGWSNGSIFDCTWRADNITFNDGIMTLRIDTDGENTSPRWSGGEYRTNQFYHYGKYEVRMKPIRNDGVVSSFFVYTGPSDNNPWDEIDIEFVGKDTTKVQFNYFTNGVGGHEFIYDLGFDASEEFHEYGFEWQENSITWYVDGVAVHTADKDIPSTPGKIMMNVWPGIGVDQWLKPFDGKVPLEAQYDWIQFSD</sequence>
<evidence type="ECO:0000256" key="5">
    <source>
        <dbReference type="ARBA" id="ARBA00022801"/>
    </source>
</evidence>
<dbReference type="PROSITE" id="PS01034">
    <property type="entry name" value="GH16_1"/>
    <property type="match status" value="1"/>
</dbReference>
<evidence type="ECO:0000256" key="10">
    <source>
        <dbReference type="PIRSR" id="PIRSR608264-1"/>
    </source>
</evidence>
<comment type="caution">
    <text evidence="12">The sequence shown here is derived from an EMBL/GenBank/DDBJ whole genome shotgun (WGS) entry which is preliminary data.</text>
</comment>
<comment type="similarity">
    <text evidence="2">Belongs to the glycosyl hydrolase 16 family.</text>
</comment>
<evidence type="ECO:0000256" key="4">
    <source>
        <dbReference type="ARBA" id="ARBA00014569"/>
    </source>
</evidence>
<protein>
    <recommendedName>
        <fullName evidence="4">Beta-glucanase</fullName>
        <ecNumber evidence="3">3.2.1.73</ecNumber>
    </recommendedName>
    <alternativeName>
        <fullName evidence="9">1,3-1,4-beta-D-glucan 4-glucanohydrolase</fullName>
    </alternativeName>
    <alternativeName>
        <fullName evidence="8">Endo-beta-1,3-1,4 glucanase</fullName>
    </alternativeName>
    <alternativeName>
        <fullName evidence="7">Lichenase</fullName>
    </alternativeName>
</protein>
<feature type="active site" description="Proton donor" evidence="10">
    <location>
        <position position="94"/>
    </location>
</feature>
<dbReference type="AlphaFoldDB" id="A0A839JWY2"/>
<dbReference type="InterPro" id="IPR044791">
    <property type="entry name" value="Beta-glucanase/XTH"/>
</dbReference>
<dbReference type="PANTHER" id="PTHR31062">
    <property type="entry name" value="XYLOGLUCAN ENDOTRANSGLUCOSYLASE/HYDROLASE PROTEIN 8-RELATED"/>
    <property type="match status" value="1"/>
</dbReference>
<comment type="catalytic activity">
    <reaction evidence="1">
        <text>Hydrolysis of (1-&gt;4)-beta-D-glucosidic linkages in beta-D-glucans containing (1-&gt;3)- and (1-&gt;4)-bonds.</text>
        <dbReference type="EC" id="3.2.1.73"/>
    </reaction>
</comment>
<dbReference type="InterPro" id="IPR008263">
    <property type="entry name" value="GH16_AS"/>
</dbReference>
<gene>
    <name evidence="12" type="ORF">H0486_03335</name>
</gene>
<name>A0A839JWY2_9FIRM</name>
<evidence type="ECO:0000256" key="3">
    <source>
        <dbReference type="ARBA" id="ARBA00012690"/>
    </source>
</evidence>
<dbReference type="CDD" id="cd02175">
    <property type="entry name" value="GH16_lichenase"/>
    <property type="match status" value="1"/>
</dbReference>
<dbReference type="EMBL" id="JACEGA010000001">
    <property type="protein sequence ID" value="MBB2181906.1"/>
    <property type="molecule type" value="Genomic_DNA"/>
</dbReference>
<evidence type="ECO:0000256" key="2">
    <source>
        <dbReference type="ARBA" id="ARBA00006865"/>
    </source>
</evidence>
<dbReference type="InterPro" id="IPR000757">
    <property type="entry name" value="Beta-glucanase-like"/>
</dbReference>
<dbReference type="GO" id="GO:0042972">
    <property type="term" value="F:licheninase activity"/>
    <property type="evidence" value="ECO:0007669"/>
    <property type="project" value="UniProtKB-EC"/>
</dbReference>
<dbReference type="InterPro" id="IPR008264">
    <property type="entry name" value="Beta_glucanase"/>
</dbReference>
<evidence type="ECO:0000313" key="13">
    <source>
        <dbReference type="Proteomes" id="UP000574276"/>
    </source>
</evidence>
<dbReference type="SUPFAM" id="SSF49899">
    <property type="entry name" value="Concanavalin A-like lectins/glucanases"/>
    <property type="match status" value="1"/>
</dbReference>
<dbReference type="Gene3D" id="2.60.120.200">
    <property type="match status" value="1"/>
</dbReference>
<evidence type="ECO:0000259" key="11">
    <source>
        <dbReference type="PROSITE" id="PS51762"/>
    </source>
</evidence>